<dbReference type="Proteomes" id="UP000018896">
    <property type="component" value="Unassembled WGS sequence"/>
</dbReference>
<name>W4QV60_HALA3</name>
<dbReference type="EMBL" id="BAUV01000026">
    <property type="protein sequence ID" value="GAE35971.1"/>
    <property type="molecule type" value="Genomic_DNA"/>
</dbReference>
<dbReference type="RefSeq" id="WP_035665631.1">
    <property type="nucleotide sequence ID" value="NZ_BAUV01000026.1"/>
</dbReference>
<reference evidence="1 2" key="1">
    <citation type="journal article" date="2014" name="Genome Announc.">
        <title>Draft Genome Sequences of Three Alkaliphilic Bacillus Strains, Bacillus wakoensis JCM 9140T, Bacillus akibai JCM 9157T, and Bacillus hemicellulosilyticus JCM 9152T.</title>
        <authorList>
            <person name="Yuki M."/>
            <person name="Oshima K."/>
            <person name="Suda W."/>
            <person name="Oshida Y."/>
            <person name="Kitamura K."/>
            <person name="Iida T."/>
            <person name="Hattori M."/>
            <person name="Ohkuma M."/>
        </authorList>
    </citation>
    <scope>NUCLEOTIDE SEQUENCE [LARGE SCALE GENOMIC DNA]</scope>
    <source>
        <strain evidence="1 2">JCM 9157</strain>
    </source>
</reference>
<dbReference type="AlphaFoldDB" id="W4QV60"/>
<evidence type="ECO:0000313" key="2">
    <source>
        <dbReference type="Proteomes" id="UP000018896"/>
    </source>
</evidence>
<comment type="caution">
    <text evidence="1">The sequence shown here is derived from an EMBL/GenBank/DDBJ whole genome shotgun (WGS) entry which is preliminary data.</text>
</comment>
<organism evidence="1 2">
    <name type="scientific">Halalkalibacter akibai (strain ATCC 43226 / DSM 21942 / CIP 109018 / JCM 9157 / 1139)</name>
    <name type="common">Bacillus akibai</name>
    <dbReference type="NCBI Taxonomy" id="1236973"/>
    <lineage>
        <taxon>Bacteria</taxon>
        <taxon>Bacillati</taxon>
        <taxon>Bacillota</taxon>
        <taxon>Bacilli</taxon>
        <taxon>Bacillales</taxon>
        <taxon>Bacillaceae</taxon>
        <taxon>Halalkalibacter</taxon>
    </lineage>
</organism>
<accession>W4QV60</accession>
<gene>
    <name evidence="1" type="ORF">JCM9157_3115</name>
</gene>
<dbReference type="OrthoDB" id="2874730at2"/>
<dbReference type="STRING" id="1236973.JCM9157_3115"/>
<sequence length="100" mass="11500">MINKADVLERLKTLVGKELSSRNLHEALFCEKNDSKRLRRFNAGTHTYVDFKIYSAKGSEETTYALIKIPGNPNTFKMDLTEKEGNILIQSEPKINYSYL</sequence>
<proteinExistence type="predicted"/>
<protein>
    <submittedName>
        <fullName evidence="1">Uncharacterized protein</fullName>
    </submittedName>
</protein>
<evidence type="ECO:0000313" key="1">
    <source>
        <dbReference type="EMBL" id="GAE35971.1"/>
    </source>
</evidence>
<keyword evidence="2" id="KW-1185">Reference proteome</keyword>